<gene>
    <name evidence="3" type="ORF">K470DRAFT_195703</name>
</gene>
<feature type="transmembrane region" description="Helical" evidence="1">
    <location>
        <begin position="15"/>
        <end position="32"/>
    </location>
</feature>
<accession>A0A6A7BRU0</accession>
<evidence type="ECO:0000313" key="4">
    <source>
        <dbReference type="Proteomes" id="UP000799421"/>
    </source>
</evidence>
<feature type="non-terminal residue" evidence="3">
    <location>
        <position position="1"/>
    </location>
</feature>
<dbReference type="Proteomes" id="UP000799421">
    <property type="component" value="Unassembled WGS sequence"/>
</dbReference>
<dbReference type="InterPro" id="IPR053092">
    <property type="entry name" value="Mitochondrial_unc_protein"/>
</dbReference>
<dbReference type="Pfam" id="PF15055">
    <property type="entry name" value="DMAC1_Dmo2"/>
    <property type="match status" value="1"/>
</dbReference>
<dbReference type="EMBL" id="MU006041">
    <property type="protein sequence ID" value="KAF2857475.1"/>
    <property type="molecule type" value="Genomic_DNA"/>
</dbReference>
<keyword evidence="4" id="KW-1185">Reference proteome</keyword>
<evidence type="ECO:0000259" key="2">
    <source>
        <dbReference type="Pfam" id="PF15055"/>
    </source>
</evidence>
<keyword evidence="1" id="KW-0812">Transmembrane</keyword>
<dbReference type="InterPro" id="IPR028036">
    <property type="entry name" value="DMAC1-like_dom"/>
</dbReference>
<feature type="domain" description="Distal membrane-arm assembly complex protein 1-like" evidence="2">
    <location>
        <begin position="9"/>
        <end position="40"/>
    </location>
</feature>
<feature type="transmembrane region" description="Helical" evidence="1">
    <location>
        <begin position="53"/>
        <end position="75"/>
    </location>
</feature>
<name>A0A6A7BRU0_9PEZI</name>
<organism evidence="3 4">
    <name type="scientific">Piedraia hortae CBS 480.64</name>
    <dbReference type="NCBI Taxonomy" id="1314780"/>
    <lineage>
        <taxon>Eukaryota</taxon>
        <taxon>Fungi</taxon>
        <taxon>Dikarya</taxon>
        <taxon>Ascomycota</taxon>
        <taxon>Pezizomycotina</taxon>
        <taxon>Dothideomycetes</taxon>
        <taxon>Dothideomycetidae</taxon>
        <taxon>Capnodiales</taxon>
        <taxon>Piedraiaceae</taxon>
        <taxon>Piedraia</taxon>
    </lineage>
</organism>
<proteinExistence type="predicted"/>
<protein>
    <recommendedName>
        <fullName evidence="2">Distal membrane-arm assembly complex protein 1-like domain-containing protein</fullName>
    </recommendedName>
</protein>
<feature type="non-terminal residue" evidence="3">
    <location>
        <position position="76"/>
    </location>
</feature>
<evidence type="ECO:0000313" key="3">
    <source>
        <dbReference type="EMBL" id="KAF2857475.1"/>
    </source>
</evidence>
<dbReference type="PANTHER" id="PTHR28048">
    <property type="entry name" value="ACR195WP"/>
    <property type="match status" value="1"/>
</dbReference>
<keyword evidence="1" id="KW-1133">Transmembrane helix</keyword>
<dbReference type="OrthoDB" id="6604875at2759"/>
<sequence length="76" mass="8388">LRQRASEYDCLPCRLMGSLAFTGLGIYTYASGRKQLNLRAEEIRRSGSRIGVMPRRLATLGLSASLVGIGVYRLIN</sequence>
<keyword evidence="1" id="KW-0472">Membrane</keyword>
<evidence type="ECO:0000256" key="1">
    <source>
        <dbReference type="SAM" id="Phobius"/>
    </source>
</evidence>
<dbReference type="AlphaFoldDB" id="A0A6A7BRU0"/>
<reference evidence="3" key="1">
    <citation type="journal article" date="2020" name="Stud. Mycol.">
        <title>101 Dothideomycetes genomes: a test case for predicting lifestyles and emergence of pathogens.</title>
        <authorList>
            <person name="Haridas S."/>
            <person name="Albert R."/>
            <person name="Binder M."/>
            <person name="Bloem J."/>
            <person name="Labutti K."/>
            <person name="Salamov A."/>
            <person name="Andreopoulos B."/>
            <person name="Baker S."/>
            <person name="Barry K."/>
            <person name="Bills G."/>
            <person name="Bluhm B."/>
            <person name="Cannon C."/>
            <person name="Castanera R."/>
            <person name="Culley D."/>
            <person name="Daum C."/>
            <person name="Ezra D."/>
            <person name="Gonzalez J."/>
            <person name="Henrissat B."/>
            <person name="Kuo A."/>
            <person name="Liang C."/>
            <person name="Lipzen A."/>
            <person name="Lutzoni F."/>
            <person name="Magnuson J."/>
            <person name="Mondo S."/>
            <person name="Nolan M."/>
            <person name="Ohm R."/>
            <person name="Pangilinan J."/>
            <person name="Park H.-J."/>
            <person name="Ramirez L."/>
            <person name="Alfaro M."/>
            <person name="Sun H."/>
            <person name="Tritt A."/>
            <person name="Yoshinaga Y."/>
            <person name="Zwiers L.-H."/>
            <person name="Turgeon B."/>
            <person name="Goodwin S."/>
            <person name="Spatafora J."/>
            <person name="Crous P."/>
            <person name="Grigoriev I."/>
        </authorList>
    </citation>
    <scope>NUCLEOTIDE SEQUENCE</scope>
    <source>
        <strain evidence="3">CBS 480.64</strain>
    </source>
</reference>
<dbReference type="PANTHER" id="PTHR28048:SF1">
    <property type="entry name" value="ACR195WP"/>
    <property type="match status" value="1"/>
</dbReference>